<accession>A0AAD7WE62</accession>
<proteinExistence type="predicted"/>
<reference evidence="2" key="1">
    <citation type="journal article" date="2023" name="Science">
        <title>Genome structures resolve the early diversification of teleost fishes.</title>
        <authorList>
            <person name="Parey E."/>
            <person name="Louis A."/>
            <person name="Montfort J."/>
            <person name="Bouchez O."/>
            <person name="Roques C."/>
            <person name="Iampietro C."/>
            <person name="Lluch J."/>
            <person name="Castinel A."/>
            <person name="Donnadieu C."/>
            <person name="Desvignes T."/>
            <person name="Floi Bucao C."/>
            <person name="Jouanno E."/>
            <person name="Wen M."/>
            <person name="Mejri S."/>
            <person name="Dirks R."/>
            <person name="Jansen H."/>
            <person name="Henkel C."/>
            <person name="Chen W.J."/>
            <person name="Zahm M."/>
            <person name="Cabau C."/>
            <person name="Klopp C."/>
            <person name="Thompson A.W."/>
            <person name="Robinson-Rechavi M."/>
            <person name="Braasch I."/>
            <person name="Lecointre G."/>
            <person name="Bobe J."/>
            <person name="Postlethwait J.H."/>
            <person name="Berthelot C."/>
            <person name="Roest Crollius H."/>
            <person name="Guiguen Y."/>
        </authorList>
    </citation>
    <scope>NUCLEOTIDE SEQUENCE</scope>
    <source>
        <strain evidence="2">NC1722</strain>
    </source>
</reference>
<organism evidence="2 3">
    <name type="scientific">Aldrovandia affinis</name>
    <dbReference type="NCBI Taxonomy" id="143900"/>
    <lineage>
        <taxon>Eukaryota</taxon>
        <taxon>Metazoa</taxon>
        <taxon>Chordata</taxon>
        <taxon>Craniata</taxon>
        <taxon>Vertebrata</taxon>
        <taxon>Euteleostomi</taxon>
        <taxon>Actinopterygii</taxon>
        <taxon>Neopterygii</taxon>
        <taxon>Teleostei</taxon>
        <taxon>Notacanthiformes</taxon>
        <taxon>Halosauridae</taxon>
        <taxon>Aldrovandia</taxon>
    </lineage>
</organism>
<dbReference type="Proteomes" id="UP001221898">
    <property type="component" value="Unassembled WGS sequence"/>
</dbReference>
<sequence>MPTATSEANTGRPCGLLMACWADEADTSHTTPVTANGKDTPALLDTGSMVILGAGDHLEDPLRRHLPDSAARCPSSVVSRKSIHKPPSTRSPRESPVRRRPWLKRKLGM</sequence>
<dbReference type="AlphaFoldDB" id="A0AAD7WE62"/>
<gene>
    <name evidence="2" type="ORF">AAFF_G00073280</name>
</gene>
<evidence type="ECO:0000313" key="3">
    <source>
        <dbReference type="Proteomes" id="UP001221898"/>
    </source>
</evidence>
<protein>
    <submittedName>
        <fullName evidence="2">Uncharacterized protein</fullName>
    </submittedName>
</protein>
<evidence type="ECO:0000256" key="1">
    <source>
        <dbReference type="SAM" id="MobiDB-lite"/>
    </source>
</evidence>
<evidence type="ECO:0000313" key="2">
    <source>
        <dbReference type="EMBL" id="KAJ8392654.1"/>
    </source>
</evidence>
<name>A0AAD7WE62_9TELE</name>
<comment type="caution">
    <text evidence="2">The sequence shown here is derived from an EMBL/GenBank/DDBJ whole genome shotgun (WGS) entry which is preliminary data.</text>
</comment>
<dbReference type="EMBL" id="JAINUG010000144">
    <property type="protein sequence ID" value="KAJ8392654.1"/>
    <property type="molecule type" value="Genomic_DNA"/>
</dbReference>
<feature type="compositionally biased region" description="Basic residues" evidence="1">
    <location>
        <begin position="98"/>
        <end position="109"/>
    </location>
</feature>
<feature type="region of interest" description="Disordered" evidence="1">
    <location>
        <begin position="66"/>
        <end position="109"/>
    </location>
</feature>
<keyword evidence="3" id="KW-1185">Reference proteome</keyword>